<proteinExistence type="predicted"/>
<sequence length="242" mass="27149">MDWISGNRRERFGSRLWVLEQWATFDLSHKNKNYFIQFKFILYILKCDQHVSQMGTHTPRPSGTGCQDSGILPPMFPDDVSRVSGYTETSPECPVVKNQRMLPVSWSHTSNGNIARTASYGVSGLYAYIVADQSIHTRQQEQIDHGDQTQADDIAKTTFEGSEDHETSKSINISEIGKNEYRGSEPAFTLRESIKPFRENPSSSPERDSNLSFPVLGSLSQHEISALINYAIKLGATLNTNA</sequence>
<evidence type="ECO:0000313" key="1">
    <source>
        <dbReference type="EMBL" id="CAD7411844.1"/>
    </source>
</evidence>
<dbReference type="AlphaFoldDB" id="A0A7R9DBX0"/>
<organism evidence="1">
    <name type="scientific">Timema poppense</name>
    <name type="common">Walking stick</name>
    <dbReference type="NCBI Taxonomy" id="170557"/>
    <lineage>
        <taxon>Eukaryota</taxon>
        <taxon>Metazoa</taxon>
        <taxon>Ecdysozoa</taxon>
        <taxon>Arthropoda</taxon>
        <taxon>Hexapoda</taxon>
        <taxon>Insecta</taxon>
        <taxon>Pterygota</taxon>
        <taxon>Neoptera</taxon>
        <taxon>Polyneoptera</taxon>
        <taxon>Phasmatodea</taxon>
        <taxon>Timematodea</taxon>
        <taxon>Timematoidea</taxon>
        <taxon>Timematidae</taxon>
        <taxon>Timema</taxon>
    </lineage>
</organism>
<accession>A0A7R9DBX0</accession>
<gene>
    <name evidence="1" type="ORF">TPSB3V08_LOCUS8102</name>
</gene>
<name>A0A7R9DBX0_TIMPO</name>
<protein>
    <submittedName>
        <fullName evidence="1">Uncharacterized protein</fullName>
    </submittedName>
</protein>
<dbReference type="EMBL" id="OD005614">
    <property type="protein sequence ID" value="CAD7411844.1"/>
    <property type="molecule type" value="Genomic_DNA"/>
</dbReference>
<reference evidence="1" key="1">
    <citation type="submission" date="2020-11" db="EMBL/GenBank/DDBJ databases">
        <authorList>
            <person name="Tran Van P."/>
        </authorList>
    </citation>
    <scope>NUCLEOTIDE SEQUENCE</scope>
</reference>